<comment type="caution">
    <text evidence="1">The sequence shown here is derived from an EMBL/GenBank/DDBJ whole genome shotgun (WGS) entry which is preliminary data.</text>
</comment>
<gene>
    <name evidence="1" type="ORF">fsci_18240</name>
</gene>
<dbReference type="EMBL" id="BTHG01000007">
    <property type="protein sequence ID" value="GMN90336.1"/>
    <property type="molecule type" value="Genomic_DNA"/>
</dbReference>
<name>A0ABQ6PH87_9GAMM</name>
<evidence type="ECO:0000313" key="2">
    <source>
        <dbReference type="Proteomes" id="UP001628164"/>
    </source>
</evidence>
<reference evidence="1 2" key="1">
    <citation type="journal article" date="2024" name="Dis. Aquat. Organ.">
        <title>Francisella sciaenopsi sp. nov. isolated from diseased red drum Sciaenops ocellatus in Florida, USA.</title>
        <authorList>
            <person name="Kawahara M."/>
            <person name="Cody T.T."/>
            <person name="Yanong R.P.E."/>
            <person name="Henderson E."/>
            <person name="Yazdi Z."/>
            <person name="Soto E."/>
        </authorList>
    </citation>
    <scope>NUCLEOTIDE SEQUENCE [LARGE SCALE GENOMIC DNA]</scope>
    <source>
        <strain evidence="1 2">R22-20-7</strain>
    </source>
</reference>
<dbReference type="Proteomes" id="UP001628164">
    <property type="component" value="Unassembled WGS sequence"/>
</dbReference>
<accession>A0ABQ6PH87</accession>
<evidence type="ECO:0000313" key="1">
    <source>
        <dbReference type="EMBL" id="GMN90336.1"/>
    </source>
</evidence>
<sequence>MIEVVDTAPDITNNLNQLEQSIKQLSIRNQPKEIKKLVQQNKNRFYQRVRIVKTQLKRMNILLRQWKSLEFGNDEKLSKNIEHQLAYIFLEEQMRMSIAYKMFEYINHEHDFSSKTEQIKAYARQIVKILQEPLDLQESTVLTAIESSPKANLSSIRFSNSTTEKLNTTYNLCKSVKTNIIELRKHLNKILVTQYI</sequence>
<keyword evidence="2" id="KW-1185">Reference proteome</keyword>
<proteinExistence type="predicted"/>
<organism evidence="1 2">
    <name type="scientific">Francisella sciaenopsi</name>
    <dbReference type="NCBI Taxonomy" id="3055034"/>
    <lineage>
        <taxon>Bacteria</taxon>
        <taxon>Pseudomonadati</taxon>
        <taxon>Pseudomonadota</taxon>
        <taxon>Gammaproteobacteria</taxon>
        <taxon>Thiotrichales</taxon>
        <taxon>Francisellaceae</taxon>
        <taxon>Francisella</taxon>
    </lineage>
</organism>
<protein>
    <submittedName>
        <fullName evidence="1">Uncharacterized protein</fullName>
    </submittedName>
</protein>